<keyword evidence="3" id="KW-0732">Signal</keyword>
<dbReference type="Pfam" id="PF13424">
    <property type="entry name" value="TPR_12"/>
    <property type="match status" value="1"/>
</dbReference>
<evidence type="ECO:0000313" key="5">
    <source>
        <dbReference type="EMBL" id="MFH6985752.1"/>
    </source>
</evidence>
<dbReference type="PANTHER" id="PTHR34220:SF7">
    <property type="entry name" value="SENSOR HISTIDINE KINASE YPDA"/>
    <property type="match status" value="1"/>
</dbReference>
<dbReference type="RefSeq" id="WP_395419151.1">
    <property type="nucleotide sequence ID" value="NZ_JBIPKE010000020.1"/>
</dbReference>
<evidence type="ECO:0000256" key="2">
    <source>
        <dbReference type="SAM" id="Phobius"/>
    </source>
</evidence>
<comment type="caution">
    <text evidence="5">The sequence shown here is derived from an EMBL/GenBank/DDBJ whole genome shotgun (WGS) entry which is preliminary data.</text>
</comment>
<feature type="chain" id="PRO_5046913680" evidence="3">
    <location>
        <begin position="26"/>
        <end position="698"/>
    </location>
</feature>
<dbReference type="Gene3D" id="1.25.40.10">
    <property type="entry name" value="Tetratricopeptide repeat domain"/>
    <property type="match status" value="2"/>
</dbReference>
<keyword evidence="2" id="KW-1133">Transmembrane helix</keyword>
<accession>A0ABW7NE41</accession>
<keyword evidence="5" id="KW-0808">Transferase</keyword>
<dbReference type="Pfam" id="PF06580">
    <property type="entry name" value="His_kinase"/>
    <property type="match status" value="1"/>
</dbReference>
<feature type="transmembrane region" description="Helical" evidence="2">
    <location>
        <begin position="429"/>
        <end position="449"/>
    </location>
</feature>
<organism evidence="5 6">
    <name type="scientific">Marinoscillum luteum</name>
    <dbReference type="NCBI Taxonomy" id="861051"/>
    <lineage>
        <taxon>Bacteria</taxon>
        <taxon>Pseudomonadati</taxon>
        <taxon>Bacteroidota</taxon>
        <taxon>Cytophagia</taxon>
        <taxon>Cytophagales</taxon>
        <taxon>Reichenbachiellaceae</taxon>
        <taxon>Marinoscillum</taxon>
    </lineage>
</organism>
<dbReference type="EMBL" id="JBIPKE010000020">
    <property type="protein sequence ID" value="MFH6985752.1"/>
    <property type="molecule type" value="Genomic_DNA"/>
</dbReference>
<sequence length="698" mass="78764">MSHTTRLFSFFVFHLFVPASMVSTAADTPPTTARIDSLISLMETTACDQDSLTLLYYGEIKGSLSGYPRGALKALEQLGKMKYCTGDLDSAIYYYRRAAQIGLQHDLNAECVKLLNRLGFYFQTAGLLDSSSYYLNKGLLLAQEVGDSLYIGSSYVGIGILYQHKGQIDKALDAYFQALRIAEAIDDKPLIITAKLNVATIYYDHQPSKLKSSDFFELLDLTRIIGDQQREVSVLEWLGYLKADSSEFDEAVAYFNLGLKVNESVRDQNSEILLLQGISYAYNLAGDHEQSIATNNRVIELACSSGYELYLPSMYVNNVSNYLALGSYREAIQDGLLAVEAGKKSGQVELYYKVLQDMAMAYNYLNMPDKAFETQLEYTKLSKAILDAEKSRQLAEMQTKYETEGKQAEIELLSREAAIQRLQLSKQGYFLAGLIVLIVVIIGGGVLIYRQRQLKQQQAITDLELAETKKRLVVEQQYRASELKALRSQMNPHFVFNALNSIQEYIMFNEKKLAGKYLGKFADLMRIYLNHSQARAISVQEEVEALSLYLELEKLRFEDALTYEVIMEEGVDDDEIKLPALLIQPYVENALKHGLLHKKTDRKLTVRFSYLEAEAMLRCEVIDNGIGRVKSAELNQSRNERHKPFATDAIKSRIELINFNSEKPVEERIEDLYDDAGKAAGTYVVISVPKGAIVDLEV</sequence>
<evidence type="ECO:0000256" key="1">
    <source>
        <dbReference type="PROSITE-ProRule" id="PRU00339"/>
    </source>
</evidence>
<evidence type="ECO:0000313" key="6">
    <source>
        <dbReference type="Proteomes" id="UP001610063"/>
    </source>
</evidence>
<evidence type="ECO:0000256" key="3">
    <source>
        <dbReference type="SAM" id="SignalP"/>
    </source>
</evidence>
<dbReference type="InterPro" id="IPR010559">
    <property type="entry name" value="Sig_transdc_His_kin_internal"/>
</dbReference>
<keyword evidence="5" id="KW-0418">Kinase</keyword>
<feature type="domain" description="Signal transduction histidine kinase internal region" evidence="4">
    <location>
        <begin position="481"/>
        <end position="561"/>
    </location>
</feature>
<name>A0ABW7NE41_9BACT</name>
<evidence type="ECO:0000259" key="4">
    <source>
        <dbReference type="Pfam" id="PF06580"/>
    </source>
</evidence>
<protein>
    <submittedName>
        <fullName evidence="5">Histidine kinase</fullName>
    </submittedName>
</protein>
<reference evidence="5 6" key="1">
    <citation type="journal article" date="2013" name="Int. J. Syst. Evol. Microbiol.">
        <title>Marinoscillum luteum sp. nov., isolated from marine sediment.</title>
        <authorList>
            <person name="Cha I.T."/>
            <person name="Park S.J."/>
            <person name="Kim S.J."/>
            <person name="Kim J.G."/>
            <person name="Jung M.Y."/>
            <person name="Shin K.S."/>
            <person name="Kwon K.K."/>
            <person name="Yang S.H."/>
            <person name="Seo Y.S."/>
            <person name="Rhee S.K."/>
        </authorList>
    </citation>
    <scope>NUCLEOTIDE SEQUENCE [LARGE SCALE GENOMIC DNA]</scope>
    <source>
        <strain evidence="5 6">KCTC 23939</strain>
    </source>
</reference>
<keyword evidence="2" id="KW-0472">Membrane</keyword>
<dbReference type="InterPro" id="IPR036890">
    <property type="entry name" value="HATPase_C_sf"/>
</dbReference>
<dbReference type="GO" id="GO:0016301">
    <property type="term" value="F:kinase activity"/>
    <property type="evidence" value="ECO:0007669"/>
    <property type="project" value="UniProtKB-KW"/>
</dbReference>
<dbReference type="PROSITE" id="PS50005">
    <property type="entry name" value="TPR"/>
    <property type="match status" value="1"/>
</dbReference>
<gene>
    <name evidence="5" type="ORF">ACHKAR_20025</name>
</gene>
<dbReference type="PANTHER" id="PTHR34220">
    <property type="entry name" value="SENSOR HISTIDINE KINASE YPDA"/>
    <property type="match status" value="1"/>
</dbReference>
<feature type="signal peptide" evidence="3">
    <location>
        <begin position="1"/>
        <end position="25"/>
    </location>
</feature>
<feature type="repeat" description="TPR" evidence="1">
    <location>
        <begin position="152"/>
        <end position="185"/>
    </location>
</feature>
<dbReference type="InterPro" id="IPR011990">
    <property type="entry name" value="TPR-like_helical_dom_sf"/>
</dbReference>
<dbReference type="SUPFAM" id="SSF48452">
    <property type="entry name" value="TPR-like"/>
    <property type="match status" value="2"/>
</dbReference>
<dbReference type="Gene3D" id="3.30.565.10">
    <property type="entry name" value="Histidine kinase-like ATPase, C-terminal domain"/>
    <property type="match status" value="1"/>
</dbReference>
<keyword evidence="6" id="KW-1185">Reference proteome</keyword>
<dbReference type="SMART" id="SM00028">
    <property type="entry name" value="TPR"/>
    <property type="match status" value="4"/>
</dbReference>
<proteinExistence type="predicted"/>
<keyword evidence="2" id="KW-0812">Transmembrane</keyword>
<dbReference type="InterPro" id="IPR019734">
    <property type="entry name" value="TPR_rpt"/>
</dbReference>
<keyword evidence="1" id="KW-0802">TPR repeat</keyword>
<dbReference type="InterPro" id="IPR050640">
    <property type="entry name" value="Bact_2-comp_sensor_kinase"/>
</dbReference>
<dbReference type="Proteomes" id="UP001610063">
    <property type="component" value="Unassembled WGS sequence"/>
</dbReference>